<dbReference type="Proteomes" id="UP000515121">
    <property type="component" value="Unplaced"/>
</dbReference>
<feature type="domain" description="TOD1/MUCI70 glycosyltransferase-like" evidence="3">
    <location>
        <begin position="186"/>
        <end position="479"/>
    </location>
</feature>
<dbReference type="Pfam" id="PF04765">
    <property type="entry name" value="TOD1_MUCI70"/>
    <property type="match status" value="1"/>
</dbReference>
<protein>
    <submittedName>
        <fullName evidence="5">Uncharacterized protein LOC111299701</fullName>
    </submittedName>
</protein>
<reference evidence="5" key="1">
    <citation type="submission" date="2025-08" db="UniProtKB">
        <authorList>
            <consortium name="RefSeq"/>
        </authorList>
    </citation>
    <scope>IDENTIFICATION</scope>
    <source>
        <tissue evidence="5">Fruit stalk</tissue>
    </source>
</reference>
<accession>A0A6P5ZE77</accession>
<keyword evidence="4" id="KW-1185">Reference proteome</keyword>
<dbReference type="InterPro" id="IPR006852">
    <property type="entry name" value="TOD1_MUCI70"/>
</dbReference>
<evidence type="ECO:0000256" key="2">
    <source>
        <dbReference type="SAM" id="Phobius"/>
    </source>
</evidence>
<keyword evidence="2" id="KW-0472">Membrane</keyword>
<keyword evidence="2" id="KW-0812">Transmembrane</keyword>
<dbReference type="InterPro" id="IPR048354">
    <property type="entry name" value="TOD1_MUCI70_glycTrfase_dom"/>
</dbReference>
<organism evidence="4 5">
    <name type="scientific">Durio zibethinus</name>
    <name type="common">Durian</name>
    <dbReference type="NCBI Taxonomy" id="66656"/>
    <lineage>
        <taxon>Eukaryota</taxon>
        <taxon>Viridiplantae</taxon>
        <taxon>Streptophyta</taxon>
        <taxon>Embryophyta</taxon>
        <taxon>Tracheophyta</taxon>
        <taxon>Spermatophyta</taxon>
        <taxon>Magnoliopsida</taxon>
        <taxon>eudicotyledons</taxon>
        <taxon>Gunneridae</taxon>
        <taxon>Pentapetalae</taxon>
        <taxon>rosids</taxon>
        <taxon>malvids</taxon>
        <taxon>Malvales</taxon>
        <taxon>Malvaceae</taxon>
        <taxon>Helicteroideae</taxon>
        <taxon>Durio</taxon>
    </lineage>
</organism>
<gene>
    <name evidence="5" type="primary">LOC111299701</name>
</gene>
<feature type="region of interest" description="Disordered" evidence="1">
    <location>
        <begin position="96"/>
        <end position="115"/>
    </location>
</feature>
<sequence length="488" mass="56031">MSSSLFNNNSISISVSDDESDELGRMRVRVQRKRKKHGHPLVRTELTQRLIRWFVKYWTLLIFLPAALLLFFEATRISRKPGLVVNSEVNEVRKPNLSGNSELSKVKEQSQEKKYDSNLNRLDPTTHVVGGIRERCLKLLAAEELEHLDIPVDEESSTSPVKRLVYIEDHETPYGGGNSTLSWQRTNGTRFNLFTGNQTLEERQKSFQVNETAVLHCGFFSENGGFKISDRDKNYMQTCKVVVSTCAFGGGDDLYQPIGMSEASLKRVCYVAFWDEITLAAQESNGNKIDKDGYIGKWRIVIVRNLPFVDQRLNGKIPKMLPHRLFPHAKYSIWVDSKSQFRRDPLGVLEALLWRRNSVLAISEHGARSSVYDEAKAVIKKNKATPEEVEVQMTQYRQDGLPEDKRFNGKKALNEASVIVRKHTPLTNMFMCLWFNEVVRFTSRDQLSFPFVVWRLKVLRNINMFPVCTRKDLVNSMGHIRKAKPLTS</sequence>
<proteinExistence type="predicted"/>
<dbReference type="RefSeq" id="XP_022750815.1">
    <property type="nucleotide sequence ID" value="XM_022895080.1"/>
</dbReference>
<dbReference type="GeneID" id="111299701"/>
<feature type="transmembrane region" description="Helical" evidence="2">
    <location>
        <begin position="53"/>
        <end position="72"/>
    </location>
</feature>
<evidence type="ECO:0000259" key="3">
    <source>
        <dbReference type="Pfam" id="PF04765"/>
    </source>
</evidence>
<feature type="compositionally biased region" description="Basic and acidic residues" evidence="1">
    <location>
        <begin position="104"/>
        <end position="115"/>
    </location>
</feature>
<dbReference type="AlphaFoldDB" id="A0A6P5ZE77"/>
<keyword evidence="2" id="KW-1133">Transmembrane helix</keyword>
<evidence type="ECO:0000313" key="4">
    <source>
        <dbReference type="Proteomes" id="UP000515121"/>
    </source>
</evidence>
<name>A0A6P5ZE77_DURZI</name>
<dbReference type="OrthoDB" id="1905162at2759"/>
<evidence type="ECO:0000313" key="5">
    <source>
        <dbReference type="RefSeq" id="XP_022750815.1"/>
    </source>
</evidence>
<dbReference type="PANTHER" id="PTHR12956:SF17">
    <property type="entry name" value="OS01G0749100 PROTEIN"/>
    <property type="match status" value="1"/>
</dbReference>
<dbReference type="PANTHER" id="PTHR12956">
    <property type="entry name" value="ALKALINE CERAMIDASE-RELATED"/>
    <property type="match status" value="1"/>
</dbReference>
<evidence type="ECO:0000256" key="1">
    <source>
        <dbReference type="SAM" id="MobiDB-lite"/>
    </source>
</evidence>
<dbReference type="KEGG" id="dzi:111299701"/>